<dbReference type="GO" id="GO:0008270">
    <property type="term" value="F:zinc ion binding"/>
    <property type="evidence" value="ECO:0007669"/>
    <property type="project" value="UniProtKB-KW"/>
</dbReference>
<dbReference type="SUPFAM" id="SSF57850">
    <property type="entry name" value="RING/U-box"/>
    <property type="match status" value="1"/>
</dbReference>
<dbReference type="PROSITE" id="PS50089">
    <property type="entry name" value="ZF_RING_2"/>
    <property type="match status" value="1"/>
</dbReference>
<dbReference type="GO" id="GO:0016874">
    <property type="term" value="F:ligase activity"/>
    <property type="evidence" value="ECO:0007669"/>
    <property type="project" value="UniProtKB-KW"/>
</dbReference>
<dbReference type="Proteomes" id="UP000544127">
    <property type="component" value="Unassembled WGS sequence"/>
</dbReference>
<dbReference type="EMBL" id="VZRI01002946">
    <property type="protein sequence ID" value="NWU91053.1"/>
    <property type="molecule type" value="Genomic_DNA"/>
</dbReference>
<dbReference type="Gene3D" id="3.30.40.10">
    <property type="entry name" value="Zinc/RING finger domain, C3HC4 (zinc finger)"/>
    <property type="match status" value="1"/>
</dbReference>
<evidence type="ECO:0000256" key="3">
    <source>
        <dbReference type="ARBA" id="ARBA00022833"/>
    </source>
</evidence>
<dbReference type="InterPro" id="IPR001841">
    <property type="entry name" value="Znf_RING"/>
</dbReference>
<dbReference type="PANTHER" id="PTHR17550:SF4">
    <property type="entry name" value="E3 UBIQUITIN-PROTEIN LIGASE TTC3"/>
    <property type="match status" value="1"/>
</dbReference>
<dbReference type="PANTHER" id="PTHR17550">
    <property type="entry name" value="E3 UBIQUITIN-PROTEIN LIGASE TTC3"/>
    <property type="match status" value="1"/>
</dbReference>
<evidence type="ECO:0000256" key="4">
    <source>
        <dbReference type="PROSITE-ProRule" id="PRU00175"/>
    </source>
</evidence>
<proteinExistence type="predicted"/>
<reference evidence="7 8" key="1">
    <citation type="submission" date="2019-09" db="EMBL/GenBank/DDBJ databases">
        <title>Bird 10,000 Genomes (B10K) Project - Family phase.</title>
        <authorList>
            <person name="Zhang G."/>
        </authorList>
    </citation>
    <scope>NUCLEOTIDE SEQUENCE [LARGE SCALE GENOMIC DNA]</scope>
    <source>
        <strain evidence="7">B10K-DU-012-37</strain>
    </source>
</reference>
<feature type="region of interest" description="Disordered" evidence="5">
    <location>
        <begin position="1"/>
        <end position="30"/>
    </location>
</feature>
<gene>
    <name evidence="7" type="primary">Dzip3</name>
    <name evidence="7" type="ORF">UPUEPO_R07886</name>
</gene>
<dbReference type="AlphaFoldDB" id="A0A7K6ALV8"/>
<comment type="caution">
    <text evidence="7">The sequence shown here is derived from an EMBL/GenBank/DDBJ whole genome shotgun (WGS) entry which is preliminary data.</text>
</comment>
<accession>A0A7K6ALV8</accession>
<evidence type="ECO:0000256" key="2">
    <source>
        <dbReference type="ARBA" id="ARBA00022771"/>
    </source>
</evidence>
<keyword evidence="8" id="KW-1185">Reference proteome</keyword>
<feature type="non-terminal residue" evidence="7">
    <location>
        <position position="92"/>
    </location>
</feature>
<evidence type="ECO:0000313" key="7">
    <source>
        <dbReference type="EMBL" id="NWU91053.1"/>
    </source>
</evidence>
<dbReference type="Pfam" id="PF13639">
    <property type="entry name" value="zf-RING_2"/>
    <property type="match status" value="1"/>
</dbReference>
<feature type="domain" description="RING-type" evidence="6">
    <location>
        <begin position="35"/>
        <end position="75"/>
    </location>
</feature>
<dbReference type="OrthoDB" id="8062037at2759"/>
<sequence>SKNPPQPRLQPWVNVAATPKSKWKRDDEASGDDLCTICHDELSSDTYRLDCGHRFHRECIRRWLKQHSSTCPICRVHALLPEDFPEFPTRNR</sequence>
<keyword evidence="3" id="KW-0862">Zinc</keyword>
<feature type="non-terminal residue" evidence="7">
    <location>
        <position position="1"/>
    </location>
</feature>
<dbReference type="InterPro" id="IPR013083">
    <property type="entry name" value="Znf_RING/FYVE/PHD"/>
</dbReference>
<keyword evidence="7" id="KW-0436">Ligase</keyword>
<evidence type="ECO:0000256" key="1">
    <source>
        <dbReference type="ARBA" id="ARBA00022723"/>
    </source>
</evidence>
<name>A0A7K6ALV8_UPUEP</name>
<evidence type="ECO:0000259" key="6">
    <source>
        <dbReference type="PROSITE" id="PS50089"/>
    </source>
</evidence>
<keyword evidence="1" id="KW-0479">Metal-binding</keyword>
<dbReference type="SMART" id="SM00184">
    <property type="entry name" value="RING"/>
    <property type="match status" value="1"/>
</dbReference>
<keyword evidence="2 4" id="KW-0863">Zinc-finger</keyword>
<organism evidence="7 8">
    <name type="scientific">Upupa epops</name>
    <name type="common">Eurasian hoopoe</name>
    <dbReference type="NCBI Taxonomy" id="57439"/>
    <lineage>
        <taxon>Eukaryota</taxon>
        <taxon>Metazoa</taxon>
        <taxon>Chordata</taxon>
        <taxon>Craniata</taxon>
        <taxon>Vertebrata</taxon>
        <taxon>Euteleostomi</taxon>
        <taxon>Archelosauria</taxon>
        <taxon>Archosauria</taxon>
        <taxon>Dinosauria</taxon>
        <taxon>Saurischia</taxon>
        <taxon>Theropoda</taxon>
        <taxon>Coelurosauria</taxon>
        <taxon>Aves</taxon>
        <taxon>Neognathae</taxon>
        <taxon>Neoaves</taxon>
        <taxon>Telluraves</taxon>
        <taxon>Coraciimorphae</taxon>
        <taxon>Bucerotiformes</taxon>
        <taxon>Upupidae</taxon>
        <taxon>Upupa</taxon>
    </lineage>
</organism>
<evidence type="ECO:0000256" key="5">
    <source>
        <dbReference type="SAM" id="MobiDB-lite"/>
    </source>
</evidence>
<evidence type="ECO:0000313" key="8">
    <source>
        <dbReference type="Proteomes" id="UP000544127"/>
    </source>
</evidence>
<protein>
    <submittedName>
        <fullName evidence="7">DZIP3 ligase</fullName>
    </submittedName>
</protein>